<gene>
    <name evidence="2" type="ORF">IFM89_009279</name>
</gene>
<accession>A0A835I0M9</accession>
<dbReference type="SUPFAM" id="SSF53098">
    <property type="entry name" value="Ribonuclease H-like"/>
    <property type="match status" value="1"/>
</dbReference>
<evidence type="ECO:0000259" key="1">
    <source>
        <dbReference type="Pfam" id="PF13456"/>
    </source>
</evidence>
<dbReference type="PANTHER" id="PTHR47723">
    <property type="entry name" value="OS05G0353850 PROTEIN"/>
    <property type="match status" value="1"/>
</dbReference>
<dbReference type="OrthoDB" id="10009287at2759"/>
<evidence type="ECO:0000313" key="3">
    <source>
        <dbReference type="Proteomes" id="UP000631114"/>
    </source>
</evidence>
<sequence length="199" mass="22198">MQATFISKEPILCKWYRPDDDYVKLNTDGSLKSVNQGFGGIARDENGAVLFSYSASNSKKFILHQELLTIEDGLDICLKDGVDKVQVNSDSMVAMHIVNGVINAPWYCQNTTLSIKRKREIIGSSTALRADNSTGAPETLNIQGSWNQKPSRAIGLIFFITYTYMTDRPTLRIALPESTRMPSHFVEADDTSWTFYASA</sequence>
<dbReference type="Pfam" id="PF13456">
    <property type="entry name" value="RVT_3"/>
    <property type="match status" value="1"/>
</dbReference>
<evidence type="ECO:0000313" key="2">
    <source>
        <dbReference type="EMBL" id="KAF9608344.1"/>
    </source>
</evidence>
<reference evidence="2 3" key="1">
    <citation type="submission" date="2020-10" db="EMBL/GenBank/DDBJ databases">
        <title>The Coptis chinensis genome and diversification of protoberbering-type alkaloids.</title>
        <authorList>
            <person name="Wang B."/>
            <person name="Shu S."/>
            <person name="Song C."/>
            <person name="Liu Y."/>
        </authorList>
    </citation>
    <scope>NUCLEOTIDE SEQUENCE [LARGE SCALE GENOMIC DNA]</scope>
    <source>
        <strain evidence="2">HL-2020</strain>
        <tissue evidence="2">Leaf</tissue>
    </source>
</reference>
<dbReference type="CDD" id="cd06222">
    <property type="entry name" value="RNase_H_like"/>
    <property type="match status" value="1"/>
</dbReference>
<dbReference type="GO" id="GO:0004523">
    <property type="term" value="F:RNA-DNA hybrid ribonuclease activity"/>
    <property type="evidence" value="ECO:0007669"/>
    <property type="project" value="InterPro"/>
</dbReference>
<comment type="caution">
    <text evidence="2">The sequence shown here is derived from an EMBL/GenBank/DDBJ whole genome shotgun (WGS) entry which is preliminary data.</text>
</comment>
<keyword evidence="3" id="KW-1185">Reference proteome</keyword>
<protein>
    <recommendedName>
        <fullName evidence="1">RNase H type-1 domain-containing protein</fullName>
    </recommendedName>
</protein>
<proteinExistence type="predicted"/>
<dbReference type="GO" id="GO:0003676">
    <property type="term" value="F:nucleic acid binding"/>
    <property type="evidence" value="ECO:0007669"/>
    <property type="project" value="InterPro"/>
</dbReference>
<name>A0A835I0M9_9MAGN</name>
<dbReference type="PANTHER" id="PTHR47723:SF19">
    <property type="entry name" value="POLYNUCLEOTIDYL TRANSFERASE, RIBONUCLEASE H-LIKE SUPERFAMILY PROTEIN"/>
    <property type="match status" value="1"/>
</dbReference>
<dbReference type="Gene3D" id="3.30.420.10">
    <property type="entry name" value="Ribonuclease H-like superfamily/Ribonuclease H"/>
    <property type="match status" value="1"/>
</dbReference>
<dbReference type="EMBL" id="JADFTS010000004">
    <property type="protein sequence ID" value="KAF9608344.1"/>
    <property type="molecule type" value="Genomic_DNA"/>
</dbReference>
<dbReference type="InterPro" id="IPR002156">
    <property type="entry name" value="RNaseH_domain"/>
</dbReference>
<dbReference type="InterPro" id="IPR036397">
    <property type="entry name" value="RNaseH_sf"/>
</dbReference>
<dbReference type="Proteomes" id="UP000631114">
    <property type="component" value="Unassembled WGS sequence"/>
</dbReference>
<dbReference type="AlphaFoldDB" id="A0A835I0M9"/>
<dbReference type="InterPro" id="IPR053151">
    <property type="entry name" value="RNase_H-like"/>
</dbReference>
<dbReference type="InterPro" id="IPR044730">
    <property type="entry name" value="RNase_H-like_dom_plant"/>
</dbReference>
<feature type="domain" description="RNase H type-1" evidence="1">
    <location>
        <begin position="26"/>
        <end position="100"/>
    </location>
</feature>
<dbReference type="InterPro" id="IPR012337">
    <property type="entry name" value="RNaseH-like_sf"/>
</dbReference>
<organism evidence="2 3">
    <name type="scientific">Coptis chinensis</name>
    <dbReference type="NCBI Taxonomy" id="261450"/>
    <lineage>
        <taxon>Eukaryota</taxon>
        <taxon>Viridiplantae</taxon>
        <taxon>Streptophyta</taxon>
        <taxon>Embryophyta</taxon>
        <taxon>Tracheophyta</taxon>
        <taxon>Spermatophyta</taxon>
        <taxon>Magnoliopsida</taxon>
        <taxon>Ranunculales</taxon>
        <taxon>Ranunculaceae</taxon>
        <taxon>Coptidoideae</taxon>
        <taxon>Coptis</taxon>
    </lineage>
</organism>